<organism evidence="2 3">
    <name type="scientific">Aspergillus campestris (strain IBT 28561)</name>
    <dbReference type="NCBI Taxonomy" id="1392248"/>
    <lineage>
        <taxon>Eukaryota</taxon>
        <taxon>Fungi</taxon>
        <taxon>Dikarya</taxon>
        <taxon>Ascomycota</taxon>
        <taxon>Pezizomycotina</taxon>
        <taxon>Eurotiomycetes</taxon>
        <taxon>Eurotiomycetidae</taxon>
        <taxon>Eurotiales</taxon>
        <taxon>Aspergillaceae</taxon>
        <taxon>Aspergillus</taxon>
        <taxon>Aspergillus subgen. Circumdati</taxon>
    </lineage>
</organism>
<proteinExistence type="predicted"/>
<dbReference type="Pfam" id="PF00069">
    <property type="entry name" value="Pkinase"/>
    <property type="match status" value="1"/>
</dbReference>
<dbReference type="RefSeq" id="XP_024689317.1">
    <property type="nucleotide sequence ID" value="XM_024833850.1"/>
</dbReference>
<feature type="domain" description="Protein kinase" evidence="1">
    <location>
        <begin position="168"/>
        <end position="446"/>
    </location>
</feature>
<dbReference type="OrthoDB" id="5986190at2759"/>
<dbReference type="VEuPathDB" id="FungiDB:P168DRAFT_243277"/>
<evidence type="ECO:0000313" key="3">
    <source>
        <dbReference type="Proteomes" id="UP000234254"/>
    </source>
</evidence>
<dbReference type="InterPro" id="IPR000719">
    <property type="entry name" value="Prot_kinase_dom"/>
</dbReference>
<dbReference type="GO" id="GO:0004674">
    <property type="term" value="F:protein serine/threonine kinase activity"/>
    <property type="evidence" value="ECO:0007669"/>
    <property type="project" value="TreeGrafter"/>
</dbReference>
<protein>
    <submittedName>
        <fullName evidence="2">Kinase-like protein</fullName>
    </submittedName>
</protein>
<evidence type="ECO:0000259" key="1">
    <source>
        <dbReference type="PROSITE" id="PS50011"/>
    </source>
</evidence>
<gene>
    <name evidence="2" type="ORF">P168DRAFT_243277</name>
</gene>
<dbReference type="Proteomes" id="UP000234254">
    <property type="component" value="Unassembled WGS sequence"/>
</dbReference>
<comment type="caution">
    <text evidence="2">The sequence shown here is derived from an EMBL/GenBank/DDBJ whole genome shotgun (WGS) entry which is preliminary data.</text>
</comment>
<dbReference type="GeneID" id="36541374"/>
<dbReference type="PROSITE" id="PS50011">
    <property type="entry name" value="PROTEIN_KINASE_DOM"/>
    <property type="match status" value="1"/>
</dbReference>
<dbReference type="SUPFAM" id="SSF56112">
    <property type="entry name" value="Protein kinase-like (PK-like)"/>
    <property type="match status" value="1"/>
</dbReference>
<dbReference type="EMBL" id="MSFM01000013">
    <property type="protein sequence ID" value="PKY00723.1"/>
    <property type="molecule type" value="Genomic_DNA"/>
</dbReference>
<dbReference type="PANTHER" id="PTHR24359">
    <property type="entry name" value="SERINE/THREONINE-PROTEIN KINASE SBK1"/>
    <property type="match status" value="1"/>
</dbReference>
<dbReference type="PANTHER" id="PTHR24359:SF1">
    <property type="entry name" value="INHIBITOR OF NUCLEAR FACTOR KAPPA-B KINASE EPSILON SUBUNIT HOMOLOG 1-RELATED"/>
    <property type="match status" value="1"/>
</dbReference>
<dbReference type="Gene3D" id="1.10.510.10">
    <property type="entry name" value="Transferase(Phosphotransferase) domain 1"/>
    <property type="match status" value="1"/>
</dbReference>
<evidence type="ECO:0000313" key="2">
    <source>
        <dbReference type="EMBL" id="PKY00723.1"/>
    </source>
</evidence>
<reference evidence="2" key="1">
    <citation type="submission" date="2016-12" db="EMBL/GenBank/DDBJ databases">
        <title>The genomes of Aspergillus section Nigri reveals drivers in fungal speciation.</title>
        <authorList>
            <consortium name="DOE Joint Genome Institute"/>
            <person name="Vesth T.C."/>
            <person name="Nybo J."/>
            <person name="Theobald S."/>
            <person name="Brandl J."/>
            <person name="Frisvad J.C."/>
            <person name="Nielsen K.F."/>
            <person name="Lyhne E.K."/>
            <person name="Kogle M.E."/>
            <person name="Kuo A."/>
            <person name="Riley R."/>
            <person name="Clum A."/>
            <person name="Nolan M."/>
            <person name="Lipzen A."/>
            <person name="Salamov A."/>
            <person name="Henrissat B."/>
            <person name="Wiebenga A."/>
            <person name="De vries R.P."/>
            <person name="Grigoriev I.V."/>
            <person name="Mortensen U.H."/>
            <person name="Andersen M.R."/>
            <person name="Baker S.E."/>
        </authorList>
    </citation>
    <scope>NUCLEOTIDE SEQUENCE</scope>
    <source>
        <strain evidence="2">IBT 28561</strain>
    </source>
</reference>
<dbReference type="AlphaFoldDB" id="A0A2I1CSW9"/>
<dbReference type="CDD" id="cd00180">
    <property type="entry name" value="PKc"/>
    <property type="match status" value="1"/>
</dbReference>
<sequence>MALSACQRAREEISQCSAHAKSAFFPEGTPVRYFPLSKIRRVFGIDECLKKVFLCQCKDCTRDSARTLGEREVLFDAADLEPYMRIYALLIWHRRSGLIQLFRSERVNLNGKTFLNDQNLLFLRDFGVAAHECIRDGILRDQYSFQVRAVQKCRQLTTISPLEVLPIVEDEKHRGEGAFGEVFAFCIPYDEYRGKSLRDYNIVRFARKIFRTRDDTDGLIEFFNLLHVDRIRHEHLMPALGAFTHGNYFFILFEEATETLGEYLQSDGQRFTPRELWKQVHGVSEGLAHLHGIGNNQFAYHRDLKPENILIVRDVMKIADFGLAQFQDRSAHTLSDYPGRDPGHSEIYKAPENSDRTYTRAMDVWSLGAIISEIATFDLQKKEGIDRYRSERLQDIEEGGWCWLSSKRFHNNGRMKESVRQKHRELRDRVDQSRQSQNRAELHPFQQHFFTDSFFGLMEEMLWDGNEPCPSETIASRLYELYCQAANEAEDSTKPLVMDMAMAMPAALRPYGRVYPNCRLQGYYGDQEVECGLLLRAPDRNQSTDSLLIHRWTYDPVRRGIDDVRESFMRIGQDIPSVRPDYAVNMPQERSIQVTLIQADRRSDSYRFPNPRDALNLQAAMTDQHTYQSRLERLFSKPGVEVNNAVAQLWSEGPLPDQRAHWPRLNWPLTPRMHVAILHMDTQMLFLIKGQDLPYICATSVFGVNIRHTVVRSLAIPAIARLTSYAQ</sequence>
<accession>A0A2I1CSW9</accession>
<dbReference type="SMART" id="SM00220">
    <property type="entry name" value="S_TKc"/>
    <property type="match status" value="1"/>
</dbReference>
<dbReference type="InterPro" id="IPR011009">
    <property type="entry name" value="Kinase-like_dom_sf"/>
</dbReference>
<dbReference type="GO" id="GO:0005524">
    <property type="term" value="F:ATP binding"/>
    <property type="evidence" value="ECO:0007669"/>
    <property type="project" value="InterPro"/>
</dbReference>
<keyword evidence="3" id="KW-1185">Reference proteome</keyword>
<name>A0A2I1CSW9_ASPC2</name>